<dbReference type="CDD" id="cd06223">
    <property type="entry name" value="PRTases_typeI"/>
    <property type="match status" value="1"/>
</dbReference>
<sequence>MAIKVYKPIPYKPLLTPIRAIVDFVYPRYCAGCSKRLSLNEYGVCPSCFLAFPRFNETADKAWERLQGTIYPVQGFLGGYRFEKLNRVQTLIHNIKYHRYREAALSVGRSLALELAIRQEDFDCIVPVPITGKKEGERGYNQSFIFAQGISMATKIPVVEHGLKRAEEAKSQTTRSRKERLKAMKDAFQLGKDCIEEGSRILLVDDVLTTGATLVSAADTLAATHPKSIVLMTIAVDV</sequence>
<dbReference type="RefSeq" id="WP_078736219.1">
    <property type="nucleotide sequence ID" value="NZ_FUXE01000002.1"/>
</dbReference>
<dbReference type="Pfam" id="PF00156">
    <property type="entry name" value="Pribosyltran"/>
    <property type="match status" value="1"/>
</dbReference>
<feature type="domain" description="Phosphoribosyltransferase" evidence="2">
    <location>
        <begin position="194"/>
        <end position="234"/>
    </location>
</feature>
<dbReference type="InterPro" id="IPR051910">
    <property type="entry name" value="ComF/GntX_DNA_util-trans"/>
</dbReference>
<keyword evidence="4" id="KW-1185">Reference proteome</keyword>
<dbReference type="Gene3D" id="3.40.50.2020">
    <property type="match status" value="1"/>
</dbReference>
<dbReference type="STRING" id="29524.SAMN02745171_00254"/>
<name>A0A1T4L0P8_9PORP</name>
<dbReference type="PANTHER" id="PTHR47505:SF1">
    <property type="entry name" value="DNA UTILIZATION PROTEIN YHGH"/>
    <property type="match status" value="1"/>
</dbReference>
<gene>
    <name evidence="3" type="ORF">SAMN02745171_00254</name>
</gene>
<evidence type="ECO:0000256" key="1">
    <source>
        <dbReference type="ARBA" id="ARBA00008007"/>
    </source>
</evidence>
<dbReference type="AlphaFoldDB" id="A0A1T4L0P8"/>
<evidence type="ECO:0000259" key="2">
    <source>
        <dbReference type="Pfam" id="PF00156"/>
    </source>
</evidence>
<dbReference type="OrthoDB" id="9779910at2"/>
<dbReference type="EMBL" id="FUXE01000002">
    <property type="protein sequence ID" value="SJZ48256.1"/>
    <property type="molecule type" value="Genomic_DNA"/>
</dbReference>
<comment type="similarity">
    <text evidence="1">Belongs to the ComF/GntX family.</text>
</comment>
<protein>
    <submittedName>
        <fullName evidence="3">ComF family protein</fullName>
    </submittedName>
</protein>
<accession>A0A1T4L0P8</accession>
<dbReference type="InterPro" id="IPR029057">
    <property type="entry name" value="PRTase-like"/>
</dbReference>
<dbReference type="SUPFAM" id="SSF53271">
    <property type="entry name" value="PRTase-like"/>
    <property type="match status" value="1"/>
</dbReference>
<dbReference type="Proteomes" id="UP000190121">
    <property type="component" value="Unassembled WGS sequence"/>
</dbReference>
<reference evidence="4" key="1">
    <citation type="submission" date="2017-02" db="EMBL/GenBank/DDBJ databases">
        <authorList>
            <person name="Varghese N."/>
            <person name="Submissions S."/>
        </authorList>
    </citation>
    <scope>NUCLEOTIDE SEQUENCE [LARGE SCALE GENOMIC DNA]</scope>
    <source>
        <strain evidence="4">ATCC 51356</strain>
    </source>
</reference>
<dbReference type="InterPro" id="IPR000836">
    <property type="entry name" value="PRTase_dom"/>
</dbReference>
<evidence type="ECO:0000313" key="3">
    <source>
        <dbReference type="EMBL" id="SJZ48256.1"/>
    </source>
</evidence>
<proteinExistence type="inferred from homology"/>
<dbReference type="PANTHER" id="PTHR47505">
    <property type="entry name" value="DNA UTILIZATION PROTEIN YHGH"/>
    <property type="match status" value="1"/>
</dbReference>
<organism evidence="3 4">
    <name type="scientific">Porphyromonas circumdentaria</name>
    <dbReference type="NCBI Taxonomy" id="29524"/>
    <lineage>
        <taxon>Bacteria</taxon>
        <taxon>Pseudomonadati</taxon>
        <taxon>Bacteroidota</taxon>
        <taxon>Bacteroidia</taxon>
        <taxon>Bacteroidales</taxon>
        <taxon>Porphyromonadaceae</taxon>
        <taxon>Porphyromonas</taxon>
    </lineage>
</organism>
<evidence type="ECO:0000313" key="4">
    <source>
        <dbReference type="Proteomes" id="UP000190121"/>
    </source>
</evidence>